<dbReference type="PANTHER" id="PTHR30543">
    <property type="entry name" value="CHROMATE REDUCTASE"/>
    <property type="match status" value="1"/>
</dbReference>
<keyword evidence="3" id="KW-1185">Reference proteome</keyword>
<dbReference type="SUPFAM" id="SSF52218">
    <property type="entry name" value="Flavoproteins"/>
    <property type="match status" value="1"/>
</dbReference>
<dbReference type="KEGG" id="rhl:LPU83_3651"/>
<keyword evidence="2" id="KW-0560">Oxidoreductase</keyword>
<gene>
    <name evidence="2" type="ORF">LPU83_3651</name>
</gene>
<dbReference type="PANTHER" id="PTHR30543:SF21">
    <property type="entry name" value="NAD(P)H-DEPENDENT FMN REDUCTASE LOT6"/>
    <property type="match status" value="1"/>
</dbReference>
<dbReference type="Gene3D" id="3.40.50.360">
    <property type="match status" value="1"/>
</dbReference>
<evidence type="ECO:0000313" key="2">
    <source>
        <dbReference type="EMBL" id="CDM59294.1"/>
    </source>
</evidence>
<reference evidence="2" key="1">
    <citation type="submission" date="2013-11" db="EMBL/GenBank/DDBJ databases">
        <title>Draft genome sequence of the broad-host-range Rhizobium sp. LPU83 strain, a member of the low-genetic diversity Oregon-like Rhizobium sp. group.</title>
        <authorList>
            <person name="Wibberg D."/>
            <person name="Puehler A."/>
            <person name="Schlueter A."/>
        </authorList>
    </citation>
    <scope>NUCLEOTIDE SEQUENCE [LARGE SCALE GENOMIC DNA]</scope>
    <source>
        <strain evidence="2">LPU83</strain>
    </source>
</reference>
<dbReference type="EC" id="1.7.-.-" evidence="2"/>
<name>W6REK7_9HYPH</name>
<dbReference type="InterPro" id="IPR005025">
    <property type="entry name" value="FMN_Rdtase-like_dom"/>
</dbReference>
<dbReference type="InterPro" id="IPR029039">
    <property type="entry name" value="Flavoprotein-like_sf"/>
</dbReference>
<dbReference type="HOGENOM" id="CLU_055322_4_3_5"/>
<protein>
    <submittedName>
        <fullName evidence="2">FMN-dependent NADH-azoreductase 2</fullName>
        <ecNumber evidence="2">1.7.-.-</ecNumber>
    </submittedName>
</protein>
<dbReference type="PATRIC" id="fig|348824.6.peg.3926"/>
<feature type="domain" description="NADPH-dependent FMN reductase-like" evidence="1">
    <location>
        <begin position="9"/>
        <end position="140"/>
    </location>
</feature>
<dbReference type="GO" id="GO:0005829">
    <property type="term" value="C:cytosol"/>
    <property type="evidence" value="ECO:0007669"/>
    <property type="project" value="TreeGrafter"/>
</dbReference>
<dbReference type="eggNOG" id="COG0431">
    <property type="taxonomic scope" value="Bacteria"/>
</dbReference>
<evidence type="ECO:0000259" key="1">
    <source>
        <dbReference type="Pfam" id="PF03358"/>
    </source>
</evidence>
<evidence type="ECO:0000313" key="3">
    <source>
        <dbReference type="Proteomes" id="UP000019443"/>
    </source>
</evidence>
<accession>W6REK7</accession>
<dbReference type="Proteomes" id="UP000019443">
    <property type="component" value="Chromosome"/>
</dbReference>
<proteinExistence type="predicted"/>
<dbReference type="InterPro" id="IPR050712">
    <property type="entry name" value="NAD(P)H-dep_reductase"/>
</dbReference>
<sequence>MEKPLVLYALCGSQRKASTNRRLLEALRDNAPVAVCVEICEMIGELPIFNPDREGENTPALVEEFAAKVRACDGIIVACPEYAHGLPGGLKNALDWLVSRDEVPFKPVMIAHASHRGDFALEQLTEVLKTMSFDVVNDAVLRISLLGKSEDAQASVLAESVENRRLLSALAKFCAAINRTRIWPDRSSHW</sequence>
<dbReference type="GO" id="GO:0016491">
    <property type="term" value="F:oxidoreductase activity"/>
    <property type="evidence" value="ECO:0007669"/>
    <property type="project" value="UniProtKB-KW"/>
</dbReference>
<dbReference type="Pfam" id="PF03358">
    <property type="entry name" value="FMN_red"/>
    <property type="match status" value="1"/>
</dbReference>
<organism evidence="2 3">
    <name type="scientific">Rhizobium favelukesii</name>
    <dbReference type="NCBI Taxonomy" id="348824"/>
    <lineage>
        <taxon>Bacteria</taxon>
        <taxon>Pseudomonadati</taxon>
        <taxon>Pseudomonadota</taxon>
        <taxon>Alphaproteobacteria</taxon>
        <taxon>Hyphomicrobiales</taxon>
        <taxon>Rhizobiaceae</taxon>
        <taxon>Rhizobium/Agrobacterium group</taxon>
        <taxon>Rhizobium</taxon>
    </lineage>
</organism>
<dbReference type="AlphaFoldDB" id="W6REK7"/>
<dbReference type="RefSeq" id="WP_024314882.1">
    <property type="nucleotide sequence ID" value="NZ_ATTO01000016.1"/>
</dbReference>
<dbReference type="EMBL" id="HG916852">
    <property type="protein sequence ID" value="CDM59294.1"/>
    <property type="molecule type" value="Genomic_DNA"/>
</dbReference>
<dbReference type="GO" id="GO:0010181">
    <property type="term" value="F:FMN binding"/>
    <property type="evidence" value="ECO:0007669"/>
    <property type="project" value="TreeGrafter"/>
</dbReference>